<evidence type="ECO:0000256" key="1">
    <source>
        <dbReference type="ARBA" id="ARBA00005058"/>
    </source>
</evidence>
<organism evidence="9 10">
    <name type="scientific">Heliocybe sulcata</name>
    <dbReference type="NCBI Taxonomy" id="5364"/>
    <lineage>
        <taxon>Eukaryota</taxon>
        <taxon>Fungi</taxon>
        <taxon>Dikarya</taxon>
        <taxon>Basidiomycota</taxon>
        <taxon>Agaricomycotina</taxon>
        <taxon>Agaricomycetes</taxon>
        <taxon>Gloeophyllales</taxon>
        <taxon>Gloeophyllaceae</taxon>
        <taxon>Heliocybe</taxon>
    </lineage>
</organism>
<keyword evidence="4" id="KW-0328">Glycosyltransferase</keyword>
<evidence type="ECO:0000313" key="10">
    <source>
        <dbReference type="Proteomes" id="UP000305948"/>
    </source>
</evidence>
<feature type="compositionally biased region" description="Polar residues" evidence="7">
    <location>
        <begin position="209"/>
        <end position="234"/>
    </location>
</feature>
<dbReference type="EMBL" id="ML213508">
    <property type="protein sequence ID" value="TFK52957.1"/>
    <property type="molecule type" value="Genomic_DNA"/>
</dbReference>
<protein>
    <recommendedName>
        <fullName evidence="3">purine-nucleoside phosphorylase</fullName>
        <ecNumber evidence="3">2.4.2.1</ecNumber>
    </recommendedName>
    <alternativeName>
        <fullName evidence="6">Inosine-guanosine phosphorylase</fullName>
    </alternativeName>
</protein>
<reference evidence="9 10" key="1">
    <citation type="journal article" date="2019" name="Nat. Ecol. Evol.">
        <title>Megaphylogeny resolves global patterns of mushroom evolution.</title>
        <authorList>
            <person name="Varga T."/>
            <person name="Krizsan K."/>
            <person name="Foldi C."/>
            <person name="Dima B."/>
            <person name="Sanchez-Garcia M."/>
            <person name="Sanchez-Ramirez S."/>
            <person name="Szollosi G.J."/>
            <person name="Szarkandi J.G."/>
            <person name="Papp V."/>
            <person name="Albert L."/>
            <person name="Andreopoulos W."/>
            <person name="Angelini C."/>
            <person name="Antonin V."/>
            <person name="Barry K.W."/>
            <person name="Bougher N.L."/>
            <person name="Buchanan P."/>
            <person name="Buyck B."/>
            <person name="Bense V."/>
            <person name="Catcheside P."/>
            <person name="Chovatia M."/>
            <person name="Cooper J."/>
            <person name="Damon W."/>
            <person name="Desjardin D."/>
            <person name="Finy P."/>
            <person name="Geml J."/>
            <person name="Haridas S."/>
            <person name="Hughes K."/>
            <person name="Justo A."/>
            <person name="Karasinski D."/>
            <person name="Kautmanova I."/>
            <person name="Kiss B."/>
            <person name="Kocsube S."/>
            <person name="Kotiranta H."/>
            <person name="LaButti K.M."/>
            <person name="Lechner B.E."/>
            <person name="Liimatainen K."/>
            <person name="Lipzen A."/>
            <person name="Lukacs Z."/>
            <person name="Mihaltcheva S."/>
            <person name="Morgado L.N."/>
            <person name="Niskanen T."/>
            <person name="Noordeloos M.E."/>
            <person name="Ohm R.A."/>
            <person name="Ortiz-Santana B."/>
            <person name="Ovrebo C."/>
            <person name="Racz N."/>
            <person name="Riley R."/>
            <person name="Savchenko A."/>
            <person name="Shiryaev A."/>
            <person name="Soop K."/>
            <person name="Spirin V."/>
            <person name="Szebenyi C."/>
            <person name="Tomsovsky M."/>
            <person name="Tulloss R.E."/>
            <person name="Uehling J."/>
            <person name="Grigoriev I.V."/>
            <person name="Vagvolgyi C."/>
            <person name="Papp T."/>
            <person name="Martin F.M."/>
            <person name="Miettinen O."/>
            <person name="Hibbett D.S."/>
            <person name="Nagy L.G."/>
        </authorList>
    </citation>
    <scope>NUCLEOTIDE SEQUENCE [LARGE SCALE GENOMIC DNA]</scope>
    <source>
        <strain evidence="9 10">OMC1185</strain>
    </source>
</reference>
<evidence type="ECO:0000256" key="6">
    <source>
        <dbReference type="ARBA" id="ARBA00031036"/>
    </source>
</evidence>
<dbReference type="Proteomes" id="UP000305948">
    <property type="component" value="Unassembled WGS sequence"/>
</dbReference>
<evidence type="ECO:0000256" key="4">
    <source>
        <dbReference type="ARBA" id="ARBA00022676"/>
    </source>
</evidence>
<evidence type="ECO:0000256" key="7">
    <source>
        <dbReference type="SAM" id="MobiDB-lite"/>
    </source>
</evidence>
<comment type="similarity">
    <text evidence="2">Belongs to the PNP/MTAP phosphorylase family.</text>
</comment>
<dbReference type="PANTHER" id="PTHR11904">
    <property type="entry name" value="METHYLTHIOADENOSINE/PURINE NUCLEOSIDE PHOSPHORYLASE"/>
    <property type="match status" value="1"/>
</dbReference>
<dbReference type="GO" id="GO:0004731">
    <property type="term" value="F:purine-nucleoside phosphorylase activity"/>
    <property type="evidence" value="ECO:0007669"/>
    <property type="project" value="UniProtKB-EC"/>
</dbReference>
<comment type="pathway">
    <text evidence="1">Purine metabolism; purine nucleoside salvage.</text>
</comment>
<feature type="compositionally biased region" description="Polar residues" evidence="7">
    <location>
        <begin position="270"/>
        <end position="280"/>
    </location>
</feature>
<dbReference type="UniPathway" id="UPA00606"/>
<dbReference type="AlphaFoldDB" id="A0A5C3N816"/>
<feature type="region of interest" description="Disordered" evidence="7">
    <location>
        <begin position="199"/>
        <end position="285"/>
    </location>
</feature>
<dbReference type="PANTHER" id="PTHR11904:SF9">
    <property type="entry name" value="PURINE NUCLEOSIDE PHOSPHORYLASE-RELATED"/>
    <property type="match status" value="1"/>
</dbReference>
<keyword evidence="10" id="KW-1185">Reference proteome</keyword>
<dbReference type="InterPro" id="IPR035994">
    <property type="entry name" value="Nucleoside_phosphorylase_sf"/>
</dbReference>
<accession>A0A5C3N816</accession>
<sequence length="348" mass="38040">MLIRNGPAYSMRMKGRSLSTVVYPYVYLTGFHPLLGPAKPQYPRFLPLSTAYSHSLRRTVFLAAHELGLPSSALGEGTYAWVSGPTYESPAEGRFLRAAGASVVGMSTVPEVLAAKEEGIEEWTPEYLVKHRIAGGLAKRLTLDDGLLKTPCGGSDRLGKSKSSSDWIPAIGRSSYLIRYTSSTALVFLASALVISNGKSRVDRPEPRAQSTPNMTSTGKAMSVTQHGSSNSYPWASKSRLTRPYMRMGPPPYRDLMSTRSTPRRMGTMVGSSPASLTKRQSTREVEEAEPNIARVFGRCSGWTEMVKDGTSGRRTLIHSKTPARLKDKGSMKGGMCNINARGTHMWR</sequence>
<dbReference type="SUPFAM" id="SSF53167">
    <property type="entry name" value="Purine and uridine phosphorylases"/>
    <property type="match status" value="1"/>
</dbReference>
<feature type="domain" description="Nucleoside phosphorylase" evidence="8">
    <location>
        <begin position="25"/>
        <end position="120"/>
    </location>
</feature>
<dbReference type="InterPro" id="IPR011268">
    <property type="entry name" value="Purine_phosphorylase"/>
</dbReference>
<feature type="region of interest" description="Disordered" evidence="7">
    <location>
        <begin position="326"/>
        <end position="348"/>
    </location>
</feature>
<gene>
    <name evidence="9" type="ORF">OE88DRAFT_1724698</name>
</gene>
<keyword evidence="5" id="KW-0808">Transferase</keyword>
<evidence type="ECO:0000256" key="5">
    <source>
        <dbReference type="ARBA" id="ARBA00022679"/>
    </source>
</evidence>
<dbReference type="Pfam" id="PF01048">
    <property type="entry name" value="PNP_UDP_1"/>
    <property type="match status" value="1"/>
</dbReference>
<evidence type="ECO:0000259" key="8">
    <source>
        <dbReference type="Pfam" id="PF01048"/>
    </source>
</evidence>
<evidence type="ECO:0000256" key="2">
    <source>
        <dbReference type="ARBA" id="ARBA00006751"/>
    </source>
</evidence>
<dbReference type="InterPro" id="IPR000845">
    <property type="entry name" value="Nucleoside_phosphorylase_d"/>
</dbReference>
<dbReference type="STRING" id="5364.A0A5C3N816"/>
<proteinExistence type="inferred from homology"/>
<dbReference type="OrthoDB" id="10261782at2759"/>
<dbReference type="GO" id="GO:0005737">
    <property type="term" value="C:cytoplasm"/>
    <property type="evidence" value="ECO:0007669"/>
    <property type="project" value="TreeGrafter"/>
</dbReference>
<dbReference type="EC" id="2.4.2.1" evidence="3"/>
<evidence type="ECO:0000256" key="3">
    <source>
        <dbReference type="ARBA" id="ARBA00011886"/>
    </source>
</evidence>
<dbReference type="Gene3D" id="3.40.50.1580">
    <property type="entry name" value="Nucleoside phosphorylase domain"/>
    <property type="match status" value="1"/>
</dbReference>
<dbReference type="GO" id="GO:0009116">
    <property type="term" value="P:nucleoside metabolic process"/>
    <property type="evidence" value="ECO:0007669"/>
    <property type="project" value="InterPro"/>
</dbReference>
<name>A0A5C3N816_9AGAM</name>
<evidence type="ECO:0000313" key="9">
    <source>
        <dbReference type="EMBL" id="TFK52957.1"/>
    </source>
</evidence>